<proteinExistence type="inferred from homology"/>
<protein>
    <recommendedName>
        <fullName evidence="2">Long chronological lifespan protein 2</fullName>
    </recommendedName>
</protein>
<dbReference type="RefSeq" id="XP_064768087.1">
    <property type="nucleotide sequence ID" value="XM_064912694.1"/>
</dbReference>
<keyword evidence="3 4" id="KW-0732">Signal</keyword>
<keyword evidence="6" id="KW-1185">Reference proteome</keyword>
<comment type="similarity">
    <text evidence="1">Belongs to the LCL2 family.</text>
</comment>
<evidence type="ECO:0000256" key="3">
    <source>
        <dbReference type="ARBA" id="ARBA00022729"/>
    </source>
</evidence>
<organism evidence="5 6">
    <name type="scientific">Myxozyma melibiosi</name>
    <dbReference type="NCBI Taxonomy" id="54550"/>
    <lineage>
        <taxon>Eukaryota</taxon>
        <taxon>Fungi</taxon>
        <taxon>Dikarya</taxon>
        <taxon>Ascomycota</taxon>
        <taxon>Saccharomycotina</taxon>
        <taxon>Lipomycetes</taxon>
        <taxon>Lipomycetales</taxon>
        <taxon>Lipomycetaceae</taxon>
        <taxon>Myxozyma</taxon>
    </lineage>
</organism>
<accession>A0ABR1F5D4</accession>
<dbReference type="EMBL" id="JBBJBU010000006">
    <property type="protein sequence ID" value="KAK7205054.1"/>
    <property type="molecule type" value="Genomic_DNA"/>
</dbReference>
<evidence type="ECO:0000313" key="5">
    <source>
        <dbReference type="EMBL" id="KAK7205054.1"/>
    </source>
</evidence>
<dbReference type="CDD" id="cd23996">
    <property type="entry name" value="LCL2-like"/>
    <property type="match status" value="1"/>
</dbReference>
<dbReference type="PANTHER" id="PTHR38425:SF1">
    <property type="entry name" value="LONG CHRONOLOGICAL LIFESPAN PROTEIN 2"/>
    <property type="match status" value="1"/>
</dbReference>
<reference evidence="5 6" key="1">
    <citation type="submission" date="2024-03" db="EMBL/GenBank/DDBJ databases">
        <title>Genome-scale model development and genomic sequencing of the oleaginous clade Lipomyces.</title>
        <authorList>
            <consortium name="Lawrence Berkeley National Laboratory"/>
            <person name="Czajka J.J."/>
            <person name="Han Y."/>
            <person name="Kim J."/>
            <person name="Mondo S.J."/>
            <person name="Hofstad B.A."/>
            <person name="Robles A."/>
            <person name="Haridas S."/>
            <person name="Riley R."/>
            <person name="LaButti K."/>
            <person name="Pangilinan J."/>
            <person name="Andreopoulos W."/>
            <person name="Lipzen A."/>
            <person name="Yan J."/>
            <person name="Wang M."/>
            <person name="Ng V."/>
            <person name="Grigoriev I.V."/>
            <person name="Spatafora J.W."/>
            <person name="Magnuson J.K."/>
            <person name="Baker S.E."/>
            <person name="Pomraning K.R."/>
        </authorList>
    </citation>
    <scope>NUCLEOTIDE SEQUENCE [LARGE SCALE GENOMIC DNA]</scope>
    <source>
        <strain evidence="5 6">Phaff 52-87</strain>
    </source>
</reference>
<comment type="caution">
    <text evidence="5">The sequence shown here is derived from an EMBL/GenBank/DDBJ whole genome shotgun (WGS) entry which is preliminary data.</text>
</comment>
<dbReference type="Proteomes" id="UP001498771">
    <property type="component" value="Unassembled WGS sequence"/>
</dbReference>
<evidence type="ECO:0000256" key="1">
    <source>
        <dbReference type="ARBA" id="ARBA00010545"/>
    </source>
</evidence>
<feature type="signal peptide" evidence="4">
    <location>
        <begin position="1"/>
        <end position="20"/>
    </location>
</feature>
<feature type="chain" id="PRO_5047010589" description="Long chronological lifespan protein 2" evidence="4">
    <location>
        <begin position="21"/>
        <end position="122"/>
    </location>
</feature>
<dbReference type="InterPro" id="IPR034543">
    <property type="entry name" value="LCL2"/>
</dbReference>
<evidence type="ECO:0000256" key="4">
    <source>
        <dbReference type="SAM" id="SignalP"/>
    </source>
</evidence>
<sequence>MRLLLLLGLLLLQAPLLASAQFDFFEHMFEGAAGGGGGHHRQQHGGSSQGSPQWYEQNYETVECKGYVCQDTLSCVKRPIDCPCLFPDSEEKCVLPDKKNYVCISKNGRGCGFVEKAWKGEV</sequence>
<gene>
    <name evidence="5" type="ORF">BZA70DRAFT_278974</name>
</gene>
<evidence type="ECO:0000313" key="6">
    <source>
        <dbReference type="Proteomes" id="UP001498771"/>
    </source>
</evidence>
<dbReference type="PANTHER" id="PTHR38425">
    <property type="entry name" value="LONG CHRONOLOGICAL LIFESPAN PROTEIN 2"/>
    <property type="match status" value="1"/>
</dbReference>
<dbReference type="GeneID" id="90038206"/>
<evidence type="ECO:0000256" key="2">
    <source>
        <dbReference type="ARBA" id="ARBA00018534"/>
    </source>
</evidence>
<name>A0ABR1F5D4_9ASCO</name>